<keyword evidence="12" id="KW-1185">Reference proteome</keyword>
<comment type="subcellular location">
    <subcellularLocation>
        <location evidence="1">Membrane</location>
        <topology evidence="1">Multi-pass membrane protein</topology>
    </subcellularLocation>
</comment>
<dbReference type="EMBL" id="VSWD01000010">
    <property type="protein sequence ID" value="KAK3090920.1"/>
    <property type="molecule type" value="Genomic_DNA"/>
</dbReference>
<feature type="transmembrane region" description="Helical" evidence="9">
    <location>
        <begin position="1520"/>
        <end position="1543"/>
    </location>
</feature>
<dbReference type="InterPro" id="IPR046791">
    <property type="entry name" value="Polycystin_dom"/>
</dbReference>
<evidence type="ECO:0000259" key="10">
    <source>
        <dbReference type="PROSITE" id="PS50095"/>
    </source>
</evidence>
<organism evidence="11 12">
    <name type="scientific">Pinctada imbricata</name>
    <name type="common">Atlantic pearl-oyster</name>
    <name type="synonym">Pinctada martensii</name>
    <dbReference type="NCBI Taxonomy" id="66713"/>
    <lineage>
        <taxon>Eukaryota</taxon>
        <taxon>Metazoa</taxon>
        <taxon>Spiralia</taxon>
        <taxon>Lophotrochozoa</taxon>
        <taxon>Mollusca</taxon>
        <taxon>Bivalvia</taxon>
        <taxon>Autobranchia</taxon>
        <taxon>Pteriomorphia</taxon>
        <taxon>Pterioida</taxon>
        <taxon>Pterioidea</taxon>
        <taxon>Pteriidae</taxon>
        <taxon>Pinctada</taxon>
    </lineage>
</organism>
<dbReference type="GO" id="GO:0005509">
    <property type="term" value="F:calcium ion binding"/>
    <property type="evidence" value="ECO:0007669"/>
    <property type="project" value="InterPro"/>
</dbReference>
<evidence type="ECO:0000256" key="8">
    <source>
        <dbReference type="PROSITE-ProRule" id="PRU00152"/>
    </source>
</evidence>
<keyword evidence="7" id="KW-0325">Glycoprotein</keyword>
<dbReference type="InterPro" id="IPR051223">
    <property type="entry name" value="Polycystin"/>
</dbReference>
<feature type="transmembrane region" description="Helical" evidence="9">
    <location>
        <begin position="1564"/>
        <end position="1586"/>
    </location>
</feature>
<dbReference type="Gene3D" id="2.60.60.20">
    <property type="entry name" value="PLAT/LH2 domain"/>
    <property type="match status" value="1"/>
</dbReference>
<feature type="transmembrane region" description="Helical" evidence="9">
    <location>
        <begin position="1263"/>
        <end position="1282"/>
    </location>
</feature>
<comment type="caution">
    <text evidence="11">The sequence shown here is derived from an EMBL/GenBank/DDBJ whole genome shotgun (WGS) entry which is preliminary data.</text>
</comment>
<proteinExistence type="inferred from homology"/>
<sequence length="1794" mass="204955">MSKITPSSLYSGERVSTNTDTLALQPKYLDYGDKIRIKCTVNTDGKTADSTYYFTINEPPYNGTCTITPETGRASLDYFEIKCSSWKDEEDRYGRDLALDNNVPLVYKVYQISNSTSNDTSSAVLSETPEPVSKALLSIGDPNNDYTADVRVKITDKYNGITEYYLDVKVTNPLKEIFNDTSNMNTEELITEMSDFVDKVLEDARATKDPIMVMKASESLASVITDFPVENRTNIDVSNLPTNWQDGLLDASVNGTMKAYEDMLTDILQKPVDKYQEAASQKVQNLTQLMFDELQTSNSSTFYSIEITANAFANVIANPDFTNAETAILASQALGQLIESFSNISLIQVTPDAVFTSGTTSFEDSKEGLVLLINNVVTVTIKSDLHNDSDAILAAQAVSDSRKYVEIMAYMQGDIAYALIENASVTPEERVGLYFMRSRIAELDVKKQKELVSISYSTLDIRFKAAITGDAVDSALESVTKTLLAVICKGCTDITEKSNTLVYVQKDSLGEMNVHGPVNDNTTINRIAVGDAYLSLTFPNSLTENPKTNYSTVMFSASVLKRNTYIYDSSSIGVLISSPVYKLTMTGSNQEPITLPLINIYEPTEHVYEEEYLPTLTPDDASQLFYHSFLYRKIGDYVCIQIDQSVQPVYVRDYTVYLRQETFPTHLDYDMKTVLSYDKDWMSCFPPEQITKTGLVYVGLSATPVPGETGYEWTPTEGKYYPGTYNVTDPRLSPYKIKIITSGCETWNEKKKEWSGTSCAMDWYPPADMISCNCGGTKGMTFGNTFYVPPNTIDFSTVFLKFSPQDQAAVLATFSVVIVFYIILMLWGRHQDKKDIVKWGVTPLIDNFADDTYYYLVTVYTGMRRDAGTKSRIGFIVAGDDYDSGVRELYDGVREEFPTASVHHFLMATSFPLGELHYVYIFHDNSGEGAYSSWYLNRLDIEDLQERTRYVFLCGQWLSLDDEDSSVDAILPVCGKENVTTFQNMFYLNTKENLADNHMWVSIFYRPTSSNFTRCQRISCLLLFIMLTMIGNAIYFRPEDDFQPTSVVRVGPLQFSWRTVYISLASTLIATPAVLFSIILFKKAKPRKISTDVKDKSLKYAVPVLDNMMDKWLKESKELEQTLVAKGYFGMEVAFLPWWFIIIAWIIAIGGSITAAFFIMLYSMQWGKQKTELWLSQFALSFFQSIFIVDPLKVIVLAAVFAMILTQLEKFRPSGLKRDIILKNYRQRFGKESSIRIPVPPLSNDMLERARQDRMREVKMVQAIKEIIITVIFLWIIFSISYSNRDHRSYLIHRAVENQILTPAKPLQQYNQILTHDDYVKWLSETVFPAVFPEEEYNGERLHWRWRQYFSDLTNFRVGPPRLRQLRVTKTMEDIPIVGMSKVYPNYNMLKEEDRDFCFSWLAPPCDKEREAYSFSYRAWKFTKASDIWGIPIAGLYNTYGGGGYIAELDVNWDFSNRTLKELTDYLWLDSATRAVFLEILLYNPNSNIFIYCTFITEFPETGGIIKMYSMYPLRIYQHLGATGVYVILCEVCFILYLVALIARVTYGLYQHRIEYFKSTWRTVDFLGVIGGIIGIAMYFGRLLLANETMSNFRDDPKTFVNFQHIAIWDVLFVLLLGCLVFLATIRLLGILGYDKRIGQVFKVFDNCAWDLFWFGVLFFYIFLGYCAFGYLLFGRSLESYYNVFEAMGTLFISMIGKSKFTEMNEKDPVMAQFYFFTFILLMVYFLLTMFLAMLGESISVVQARSKVDRSEELVLYLIEKFKDVFGGKKSHQNNAHKSKFILNIFILTSTYII</sequence>
<dbReference type="Pfam" id="PF08016">
    <property type="entry name" value="PKD_channel"/>
    <property type="match status" value="1"/>
</dbReference>
<reference evidence="11" key="1">
    <citation type="submission" date="2019-08" db="EMBL/GenBank/DDBJ databases">
        <title>The improved chromosome-level genome for the pearl oyster Pinctada fucata martensii using PacBio sequencing and Hi-C.</title>
        <authorList>
            <person name="Zheng Z."/>
        </authorList>
    </citation>
    <scope>NUCLEOTIDE SEQUENCE</scope>
    <source>
        <strain evidence="11">ZZ-2019</strain>
        <tissue evidence="11">Adductor muscle</tissue>
    </source>
</reference>
<keyword evidence="4" id="KW-0732">Signal</keyword>
<evidence type="ECO:0000313" key="12">
    <source>
        <dbReference type="Proteomes" id="UP001186944"/>
    </source>
</evidence>
<evidence type="ECO:0000256" key="7">
    <source>
        <dbReference type="ARBA" id="ARBA00023180"/>
    </source>
</evidence>
<dbReference type="GO" id="GO:0050982">
    <property type="term" value="P:detection of mechanical stimulus"/>
    <property type="evidence" value="ECO:0007669"/>
    <property type="project" value="TreeGrafter"/>
</dbReference>
<feature type="transmembrane region" description="Helical" evidence="9">
    <location>
        <begin position="1060"/>
        <end position="1081"/>
    </location>
</feature>
<dbReference type="PANTHER" id="PTHR10877">
    <property type="entry name" value="POLYCYSTIN FAMILY MEMBER"/>
    <property type="match status" value="1"/>
</dbReference>
<comment type="caution">
    <text evidence="8">Lacks conserved residue(s) required for the propagation of feature annotation.</text>
</comment>
<gene>
    <name evidence="11" type="ORF">FSP39_015723</name>
</gene>
<name>A0AA88XSA4_PINIB</name>
<evidence type="ECO:0000256" key="6">
    <source>
        <dbReference type="ARBA" id="ARBA00023136"/>
    </source>
</evidence>
<evidence type="ECO:0000256" key="1">
    <source>
        <dbReference type="ARBA" id="ARBA00004141"/>
    </source>
</evidence>
<dbReference type="GO" id="GO:0016020">
    <property type="term" value="C:membrane"/>
    <property type="evidence" value="ECO:0007669"/>
    <property type="project" value="UniProtKB-SubCell"/>
</dbReference>
<dbReference type="Pfam" id="PF02010">
    <property type="entry name" value="REJ"/>
    <property type="match status" value="1"/>
</dbReference>
<dbReference type="InterPro" id="IPR013122">
    <property type="entry name" value="PKD1_2_channel"/>
</dbReference>
<dbReference type="GO" id="GO:0005262">
    <property type="term" value="F:calcium channel activity"/>
    <property type="evidence" value="ECO:0007669"/>
    <property type="project" value="TreeGrafter"/>
</dbReference>
<dbReference type="InterPro" id="IPR036392">
    <property type="entry name" value="PLAT/LH2_dom_sf"/>
</dbReference>
<evidence type="ECO:0000313" key="11">
    <source>
        <dbReference type="EMBL" id="KAK3090920.1"/>
    </source>
</evidence>
<dbReference type="InterPro" id="IPR003915">
    <property type="entry name" value="PKD_2"/>
</dbReference>
<keyword evidence="5 9" id="KW-1133">Transmembrane helix</keyword>
<dbReference type="Gene3D" id="1.10.287.70">
    <property type="match status" value="1"/>
</dbReference>
<dbReference type="PANTHER" id="PTHR10877:SF150">
    <property type="entry name" value="REJ DOMAIN-CONTAINING PROTEIN"/>
    <property type="match status" value="1"/>
</dbReference>
<keyword evidence="3 9" id="KW-0812">Transmembrane</keyword>
<evidence type="ECO:0000256" key="3">
    <source>
        <dbReference type="ARBA" id="ARBA00022692"/>
    </source>
</evidence>
<feature type="transmembrane region" description="Helical" evidence="9">
    <location>
        <begin position="1136"/>
        <end position="1162"/>
    </location>
</feature>
<dbReference type="SMART" id="SM00308">
    <property type="entry name" value="LH2"/>
    <property type="match status" value="1"/>
</dbReference>
<feature type="domain" description="PLAT" evidence="10">
    <location>
        <begin position="853"/>
        <end position="972"/>
    </location>
</feature>
<feature type="transmembrane region" description="Helical" evidence="9">
    <location>
        <begin position="1182"/>
        <end position="1208"/>
    </location>
</feature>
<feature type="transmembrane region" description="Helical" evidence="9">
    <location>
        <begin position="1652"/>
        <end position="1674"/>
    </location>
</feature>
<dbReference type="PRINTS" id="PR01433">
    <property type="entry name" value="POLYCYSTIN2"/>
</dbReference>
<dbReference type="Proteomes" id="UP001186944">
    <property type="component" value="Unassembled WGS sequence"/>
</dbReference>
<comment type="similarity">
    <text evidence="2">Belongs to the polycystin family.</text>
</comment>
<feature type="transmembrane region" description="Helical" evidence="9">
    <location>
        <begin position="1018"/>
        <end position="1036"/>
    </location>
</feature>
<dbReference type="PROSITE" id="PS50095">
    <property type="entry name" value="PLAT"/>
    <property type="match status" value="1"/>
</dbReference>
<feature type="transmembrane region" description="Helical" evidence="9">
    <location>
        <begin position="1606"/>
        <end position="1632"/>
    </location>
</feature>
<dbReference type="Pfam" id="PF01477">
    <property type="entry name" value="PLAT"/>
    <property type="match status" value="1"/>
</dbReference>
<feature type="transmembrane region" description="Helical" evidence="9">
    <location>
        <begin position="808"/>
        <end position="828"/>
    </location>
</feature>
<dbReference type="InterPro" id="IPR001024">
    <property type="entry name" value="PLAT/LH2_dom"/>
</dbReference>
<dbReference type="SUPFAM" id="SSF49723">
    <property type="entry name" value="Lipase/lipooxygenase domain (PLAT/LH2 domain)"/>
    <property type="match status" value="1"/>
</dbReference>
<accession>A0AA88XSA4</accession>
<evidence type="ECO:0000256" key="4">
    <source>
        <dbReference type="ARBA" id="ARBA00022729"/>
    </source>
</evidence>
<dbReference type="Pfam" id="PF20519">
    <property type="entry name" value="Polycystin_dom"/>
    <property type="match status" value="1"/>
</dbReference>
<evidence type="ECO:0000256" key="9">
    <source>
        <dbReference type="SAM" id="Phobius"/>
    </source>
</evidence>
<protein>
    <recommendedName>
        <fullName evidence="10">PLAT domain-containing protein</fullName>
    </recommendedName>
</protein>
<evidence type="ECO:0000256" key="5">
    <source>
        <dbReference type="ARBA" id="ARBA00022989"/>
    </source>
</evidence>
<dbReference type="InterPro" id="IPR002859">
    <property type="entry name" value="PKD/REJ-like"/>
</dbReference>
<dbReference type="FunFam" id="2.60.60.20:FF:000022">
    <property type="entry name" value="Uncharacterized protein"/>
    <property type="match status" value="1"/>
</dbReference>
<keyword evidence="6 9" id="KW-0472">Membrane</keyword>
<evidence type="ECO:0000256" key="2">
    <source>
        <dbReference type="ARBA" id="ARBA00007200"/>
    </source>
</evidence>
<feature type="transmembrane region" description="Helical" evidence="9">
    <location>
        <begin position="1710"/>
        <end position="1735"/>
    </location>
</feature>